<comment type="caution">
    <text evidence="1">The sequence shown here is derived from an EMBL/GenBank/DDBJ whole genome shotgun (WGS) entry which is preliminary data.</text>
</comment>
<dbReference type="InterPro" id="IPR003749">
    <property type="entry name" value="ThiS/MoaD-like"/>
</dbReference>
<dbReference type="InterPro" id="IPR016155">
    <property type="entry name" value="Mopterin_synth/thiamin_S_b"/>
</dbReference>
<dbReference type="Proteomes" id="UP000245014">
    <property type="component" value="Unassembled WGS sequence"/>
</dbReference>
<dbReference type="InterPro" id="IPR010035">
    <property type="entry name" value="Thi_S"/>
</dbReference>
<dbReference type="PANTHER" id="PTHR34472:SF1">
    <property type="entry name" value="SULFUR CARRIER PROTEIN THIS"/>
    <property type="match status" value="1"/>
</dbReference>
<reference evidence="1 2" key="1">
    <citation type="submission" date="2018-05" db="EMBL/GenBank/DDBJ databases">
        <title>Antimicrobial susceptibility testing and genomic analysis of Arcobacter skirrowii strains and one Arcobacter butzleri isolated from German poultry farms.</title>
        <authorList>
            <person name="Haenel I."/>
            <person name="Hotzel H."/>
            <person name="Tomaso H."/>
            <person name="Busch A."/>
        </authorList>
    </citation>
    <scope>NUCLEOTIDE SEQUENCE [LARGE SCALE GENOMIC DNA]</scope>
    <source>
        <strain evidence="2">v</strain>
    </source>
</reference>
<protein>
    <submittedName>
        <fullName evidence="1">Thiamine biosynthesis protein ThiS</fullName>
    </submittedName>
</protein>
<dbReference type="PANTHER" id="PTHR34472">
    <property type="entry name" value="SULFUR CARRIER PROTEIN THIS"/>
    <property type="match status" value="1"/>
</dbReference>
<dbReference type="Gene3D" id="3.10.20.30">
    <property type="match status" value="1"/>
</dbReference>
<dbReference type="Pfam" id="PF02597">
    <property type="entry name" value="ThiS"/>
    <property type="match status" value="1"/>
</dbReference>
<dbReference type="SUPFAM" id="SSF54285">
    <property type="entry name" value="MoaD/ThiS"/>
    <property type="match status" value="1"/>
</dbReference>
<evidence type="ECO:0000313" key="1">
    <source>
        <dbReference type="EMBL" id="PWE23552.1"/>
    </source>
</evidence>
<accession>A0A2U2C3E4</accession>
<organism evidence="1 2">
    <name type="scientific">Aliarcobacter skirrowii</name>
    <dbReference type="NCBI Taxonomy" id="28200"/>
    <lineage>
        <taxon>Bacteria</taxon>
        <taxon>Pseudomonadati</taxon>
        <taxon>Campylobacterota</taxon>
        <taxon>Epsilonproteobacteria</taxon>
        <taxon>Campylobacterales</taxon>
        <taxon>Arcobacteraceae</taxon>
        <taxon>Aliarcobacter</taxon>
    </lineage>
</organism>
<evidence type="ECO:0000313" key="2">
    <source>
        <dbReference type="Proteomes" id="UP000245014"/>
    </source>
</evidence>
<dbReference type="RefSeq" id="WP_109065372.1">
    <property type="nucleotide sequence ID" value="NZ_JAUQUE010000001.1"/>
</dbReference>
<sequence length="64" mass="7434">MRVNNEEIFIEKEISLYELLISKNFEPSKVAVELNQEIVPKIEYETTFLKNSDVLEIVWFVGGG</sequence>
<dbReference type="InterPro" id="IPR012675">
    <property type="entry name" value="Beta-grasp_dom_sf"/>
</dbReference>
<dbReference type="NCBIfam" id="TIGR01683">
    <property type="entry name" value="thiS"/>
    <property type="match status" value="1"/>
</dbReference>
<dbReference type="CDD" id="cd00565">
    <property type="entry name" value="Ubl_ThiS"/>
    <property type="match status" value="1"/>
</dbReference>
<dbReference type="EMBL" id="QEYI01000001">
    <property type="protein sequence ID" value="PWE23552.1"/>
    <property type="molecule type" value="Genomic_DNA"/>
</dbReference>
<dbReference type="AlphaFoldDB" id="A0A2U2C3E4"/>
<name>A0A2U2C3E4_9BACT</name>
<dbReference type="STRING" id="28200.GCA_001572935_01678"/>
<gene>
    <name evidence="1" type="primary">thiS</name>
    <name evidence="1" type="ORF">DF188_02445</name>
</gene>
<proteinExistence type="predicted"/>